<protein>
    <submittedName>
        <fullName evidence="2">Uncharacterized protein</fullName>
    </submittedName>
</protein>
<name>A0A9P4JUK2_9PLEO</name>
<accession>A0A9P4JUK2</accession>
<keyword evidence="1" id="KW-0812">Transmembrane</keyword>
<gene>
    <name evidence="2" type="ORF">GQ43DRAFT_251677</name>
</gene>
<dbReference type="Proteomes" id="UP000799536">
    <property type="component" value="Unassembled WGS sequence"/>
</dbReference>
<organism evidence="2 3">
    <name type="scientific">Delitschia confertaspora ATCC 74209</name>
    <dbReference type="NCBI Taxonomy" id="1513339"/>
    <lineage>
        <taxon>Eukaryota</taxon>
        <taxon>Fungi</taxon>
        <taxon>Dikarya</taxon>
        <taxon>Ascomycota</taxon>
        <taxon>Pezizomycotina</taxon>
        <taxon>Dothideomycetes</taxon>
        <taxon>Pleosporomycetidae</taxon>
        <taxon>Pleosporales</taxon>
        <taxon>Delitschiaceae</taxon>
        <taxon>Delitschia</taxon>
    </lineage>
</organism>
<evidence type="ECO:0000313" key="2">
    <source>
        <dbReference type="EMBL" id="KAF2203652.1"/>
    </source>
</evidence>
<evidence type="ECO:0000256" key="1">
    <source>
        <dbReference type="SAM" id="Phobius"/>
    </source>
</evidence>
<proteinExistence type="predicted"/>
<sequence>MRRVTYIVLLLLFLCHTHIILLLRLYSLCSAFESQVLLCIVINDRQVSRRALFISPNEPSLCFPMNHIFALRPILSMRHDKSLPHIVTDAFPIICIFAITSFLARLSPQSSIQYS</sequence>
<evidence type="ECO:0000313" key="3">
    <source>
        <dbReference type="Proteomes" id="UP000799536"/>
    </source>
</evidence>
<keyword evidence="1" id="KW-1133">Transmembrane helix</keyword>
<keyword evidence="1" id="KW-0472">Membrane</keyword>
<dbReference type="AlphaFoldDB" id="A0A9P4JUK2"/>
<comment type="caution">
    <text evidence="2">The sequence shown here is derived from an EMBL/GenBank/DDBJ whole genome shotgun (WGS) entry which is preliminary data.</text>
</comment>
<reference evidence="2" key="1">
    <citation type="journal article" date="2020" name="Stud. Mycol.">
        <title>101 Dothideomycetes genomes: a test case for predicting lifestyles and emergence of pathogens.</title>
        <authorList>
            <person name="Haridas S."/>
            <person name="Albert R."/>
            <person name="Binder M."/>
            <person name="Bloem J."/>
            <person name="Labutti K."/>
            <person name="Salamov A."/>
            <person name="Andreopoulos B."/>
            <person name="Baker S."/>
            <person name="Barry K."/>
            <person name="Bills G."/>
            <person name="Bluhm B."/>
            <person name="Cannon C."/>
            <person name="Castanera R."/>
            <person name="Culley D."/>
            <person name="Daum C."/>
            <person name="Ezra D."/>
            <person name="Gonzalez J."/>
            <person name="Henrissat B."/>
            <person name="Kuo A."/>
            <person name="Liang C."/>
            <person name="Lipzen A."/>
            <person name="Lutzoni F."/>
            <person name="Magnuson J."/>
            <person name="Mondo S."/>
            <person name="Nolan M."/>
            <person name="Ohm R."/>
            <person name="Pangilinan J."/>
            <person name="Park H.-J."/>
            <person name="Ramirez L."/>
            <person name="Alfaro M."/>
            <person name="Sun H."/>
            <person name="Tritt A."/>
            <person name="Yoshinaga Y."/>
            <person name="Zwiers L.-H."/>
            <person name="Turgeon B."/>
            <person name="Goodwin S."/>
            <person name="Spatafora J."/>
            <person name="Crous P."/>
            <person name="Grigoriev I."/>
        </authorList>
    </citation>
    <scope>NUCLEOTIDE SEQUENCE</scope>
    <source>
        <strain evidence="2">ATCC 74209</strain>
    </source>
</reference>
<dbReference type="EMBL" id="ML993897">
    <property type="protein sequence ID" value="KAF2203652.1"/>
    <property type="molecule type" value="Genomic_DNA"/>
</dbReference>
<keyword evidence="3" id="KW-1185">Reference proteome</keyword>
<feature type="transmembrane region" description="Helical" evidence="1">
    <location>
        <begin position="86"/>
        <end position="106"/>
    </location>
</feature>
<feature type="transmembrane region" description="Helical" evidence="1">
    <location>
        <begin position="6"/>
        <end position="26"/>
    </location>
</feature>